<evidence type="ECO:0000313" key="8">
    <source>
        <dbReference type="EMBL" id="KAF7726780.1"/>
    </source>
</evidence>
<evidence type="ECO:0000256" key="3">
    <source>
        <dbReference type="ARBA" id="ARBA00022692"/>
    </source>
</evidence>
<keyword evidence="5 6" id="KW-0472">Membrane</keyword>
<feature type="transmembrane region" description="Helical" evidence="6">
    <location>
        <begin position="208"/>
        <end position="227"/>
    </location>
</feature>
<evidence type="ECO:0000259" key="7">
    <source>
        <dbReference type="PROSITE" id="PS50202"/>
    </source>
</evidence>
<dbReference type="InterPro" id="IPR008962">
    <property type="entry name" value="PapD-like_sf"/>
</dbReference>
<keyword evidence="9" id="KW-1185">Reference proteome</keyword>
<dbReference type="GO" id="GO:0033149">
    <property type="term" value="F:FFAT motif binding"/>
    <property type="evidence" value="ECO:0007669"/>
    <property type="project" value="TreeGrafter"/>
</dbReference>
<dbReference type="SUPFAM" id="SSF49354">
    <property type="entry name" value="PapD-like"/>
    <property type="match status" value="1"/>
</dbReference>
<evidence type="ECO:0000256" key="4">
    <source>
        <dbReference type="ARBA" id="ARBA00022989"/>
    </source>
</evidence>
<keyword evidence="4 6" id="KW-1133">Transmembrane helix</keyword>
<keyword evidence="3 6" id="KW-0812">Transmembrane</keyword>
<protein>
    <submittedName>
        <fullName evidence="8">Phosphatidylinositol-binding protein scs2</fullName>
    </submittedName>
</protein>
<dbReference type="Proteomes" id="UP000605846">
    <property type="component" value="Unassembled WGS sequence"/>
</dbReference>
<sequence length="231" mass="26912">MDLELANELIFTRPWTEIANARLSILNTTSELVAFKIKTTAPRQYIVRPNCGLLHPHKSIEVRVIRQPFPTDPPEDYRCKDKFLVESIRVTKEMDTKDMQGLWSYVDTQMRHAVQQHKLRCMLVLPDETTMDQKILRRESEVACEKLVRSSIYTEQIAFETAIEHINQDLKALQRQINEHATALRSIEEWRTANSHTSTKTVKMTRRYPSYVLILTALLAGVMAYVLRKEI</sequence>
<dbReference type="GO" id="GO:0090158">
    <property type="term" value="P:endoplasmic reticulum membrane organization"/>
    <property type="evidence" value="ECO:0007669"/>
    <property type="project" value="TreeGrafter"/>
</dbReference>
<evidence type="ECO:0000256" key="1">
    <source>
        <dbReference type="ARBA" id="ARBA00004211"/>
    </source>
</evidence>
<dbReference type="PROSITE" id="PS50202">
    <property type="entry name" value="MSP"/>
    <property type="match status" value="1"/>
</dbReference>
<accession>A0A8H7BSL3</accession>
<evidence type="ECO:0000256" key="2">
    <source>
        <dbReference type="ARBA" id="ARBA00008932"/>
    </source>
</evidence>
<evidence type="ECO:0000256" key="5">
    <source>
        <dbReference type="ARBA" id="ARBA00023136"/>
    </source>
</evidence>
<proteinExistence type="inferred from homology"/>
<dbReference type="InterPro" id="IPR016763">
    <property type="entry name" value="VAP"/>
</dbReference>
<evidence type="ECO:0000313" key="9">
    <source>
        <dbReference type="Proteomes" id="UP000605846"/>
    </source>
</evidence>
<dbReference type="InterPro" id="IPR013783">
    <property type="entry name" value="Ig-like_fold"/>
</dbReference>
<organism evidence="8 9">
    <name type="scientific">Apophysomyces ossiformis</name>
    <dbReference type="NCBI Taxonomy" id="679940"/>
    <lineage>
        <taxon>Eukaryota</taxon>
        <taxon>Fungi</taxon>
        <taxon>Fungi incertae sedis</taxon>
        <taxon>Mucoromycota</taxon>
        <taxon>Mucoromycotina</taxon>
        <taxon>Mucoromycetes</taxon>
        <taxon>Mucorales</taxon>
        <taxon>Mucorineae</taxon>
        <taxon>Mucoraceae</taxon>
        <taxon>Apophysomyces</taxon>
    </lineage>
</organism>
<dbReference type="Gene3D" id="2.60.40.10">
    <property type="entry name" value="Immunoglobulins"/>
    <property type="match status" value="1"/>
</dbReference>
<dbReference type="EMBL" id="JABAYA010000072">
    <property type="protein sequence ID" value="KAF7726780.1"/>
    <property type="molecule type" value="Genomic_DNA"/>
</dbReference>
<reference evidence="8" key="1">
    <citation type="submission" date="2020-01" db="EMBL/GenBank/DDBJ databases">
        <title>Genome Sequencing of Three Apophysomyces-Like Fungal Strains Confirms a Novel Fungal Genus in the Mucoromycota with divergent Burkholderia-like Endosymbiotic Bacteria.</title>
        <authorList>
            <person name="Stajich J.E."/>
            <person name="Macias A.M."/>
            <person name="Carter-House D."/>
            <person name="Lovett B."/>
            <person name="Kasson L.R."/>
            <person name="Berry K."/>
            <person name="Grigoriev I."/>
            <person name="Chang Y."/>
            <person name="Spatafora J."/>
            <person name="Kasson M.T."/>
        </authorList>
    </citation>
    <scope>NUCLEOTIDE SEQUENCE</scope>
    <source>
        <strain evidence="8">NRRL A-21654</strain>
    </source>
</reference>
<dbReference type="PANTHER" id="PTHR10809:SF6">
    <property type="entry name" value="AT11025P-RELATED"/>
    <property type="match status" value="1"/>
</dbReference>
<comment type="similarity">
    <text evidence="2">Belongs to the VAMP-associated protein (VAP) (TC 9.B.17) family.</text>
</comment>
<dbReference type="Pfam" id="PF00635">
    <property type="entry name" value="Motile_Sperm"/>
    <property type="match status" value="1"/>
</dbReference>
<dbReference type="OrthoDB" id="264603at2759"/>
<dbReference type="InterPro" id="IPR000535">
    <property type="entry name" value="MSP_dom"/>
</dbReference>
<comment type="caution">
    <text evidence="8">The sequence shown here is derived from an EMBL/GenBank/DDBJ whole genome shotgun (WGS) entry which is preliminary data.</text>
</comment>
<dbReference type="GO" id="GO:0005789">
    <property type="term" value="C:endoplasmic reticulum membrane"/>
    <property type="evidence" value="ECO:0007669"/>
    <property type="project" value="InterPro"/>
</dbReference>
<evidence type="ECO:0000256" key="6">
    <source>
        <dbReference type="SAM" id="Phobius"/>
    </source>
</evidence>
<dbReference type="AlphaFoldDB" id="A0A8H7BSL3"/>
<gene>
    <name evidence="8" type="primary">SCS2_2</name>
    <name evidence="8" type="ORF">EC973_008468</name>
</gene>
<dbReference type="GO" id="GO:0061817">
    <property type="term" value="P:endoplasmic reticulum-plasma membrane tethering"/>
    <property type="evidence" value="ECO:0007669"/>
    <property type="project" value="TreeGrafter"/>
</dbReference>
<feature type="domain" description="MSP" evidence="7">
    <location>
        <begin position="1"/>
        <end position="124"/>
    </location>
</feature>
<name>A0A8H7BSL3_9FUNG</name>
<dbReference type="GO" id="GO:0005886">
    <property type="term" value="C:plasma membrane"/>
    <property type="evidence" value="ECO:0007669"/>
    <property type="project" value="TreeGrafter"/>
</dbReference>
<comment type="subcellular location">
    <subcellularLocation>
        <location evidence="1">Membrane</location>
        <topology evidence="1">Single-pass type IV membrane protein</topology>
    </subcellularLocation>
</comment>
<dbReference type="PANTHER" id="PTHR10809">
    <property type="entry name" value="VESICLE-ASSOCIATED MEMBRANE PROTEIN-ASSOCIATED PROTEIN"/>
    <property type="match status" value="1"/>
</dbReference>